<dbReference type="EMBL" id="CP097331">
    <property type="protein sequence ID" value="URF06234.1"/>
    <property type="molecule type" value="Genomic_DNA"/>
</dbReference>
<dbReference type="InterPro" id="IPR004220">
    <property type="entry name" value="5-COMe_2-OHmuconate_Isoase"/>
</dbReference>
<gene>
    <name evidence="1" type="ORF">FGG12_13945</name>
    <name evidence="2" type="ORF">M5D45_24235</name>
</gene>
<dbReference type="PANTHER" id="PTHR37950">
    <property type="entry name" value="4-HYDROXYPHENYLACETATE CATABOLISM PROTEIN"/>
    <property type="match status" value="1"/>
</dbReference>
<reference evidence="1 3" key="1">
    <citation type="submission" date="2019-05" db="EMBL/GenBank/DDBJ databases">
        <title>Whole genome sequence analysis of Cupriavidus campinensis S14E4C strain.</title>
        <authorList>
            <person name="Abbaszade G."/>
            <person name="Szabo A."/>
            <person name="Toumi M."/>
            <person name="Toth E."/>
        </authorList>
    </citation>
    <scope>NUCLEOTIDE SEQUENCE [LARGE SCALE GENOMIC DNA]</scope>
    <source>
        <strain evidence="1 3">S14E4C</strain>
    </source>
</reference>
<evidence type="ECO:0000313" key="3">
    <source>
        <dbReference type="Proteomes" id="UP000318943"/>
    </source>
</evidence>
<dbReference type="EMBL" id="VCIZ01000007">
    <property type="protein sequence ID" value="TSP12115.1"/>
    <property type="molecule type" value="Genomic_DNA"/>
</dbReference>
<evidence type="ECO:0000313" key="4">
    <source>
        <dbReference type="Proteomes" id="UP001056132"/>
    </source>
</evidence>
<sequence length="121" mass="13330">MPQLIIEITENTRLTCSQDELLDEANAALLATGQFGEPDIKSRCVTLTTYRQGTENRDRAFVHATVWILDGREQAVRKQIAQAVCGVLTDAVRPGAGQSVQVSVNVQEMERAVFTKQIIGE</sequence>
<evidence type="ECO:0000313" key="2">
    <source>
        <dbReference type="EMBL" id="URF06234.1"/>
    </source>
</evidence>
<dbReference type="PANTHER" id="PTHR37950:SF1">
    <property type="entry name" value="4-HYDROXYPHENYLACETATE CATABOLISM PROTEIN"/>
    <property type="match status" value="1"/>
</dbReference>
<dbReference type="Gene3D" id="3.30.429.10">
    <property type="entry name" value="Macrophage Migration Inhibitory Factor"/>
    <property type="match status" value="1"/>
</dbReference>
<protein>
    <submittedName>
        <fullName evidence="2">5-carboxymethyl-2-hydroxymuconate Delta-isomerase</fullName>
    </submittedName>
</protein>
<dbReference type="CDD" id="cd00580">
    <property type="entry name" value="CHMI"/>
    <property type="match status" value="1"/>
</dbReference>
<reference evidence="2" key="2">
    <citation type="journal article" date="2022" name="Microbiol. Resour. Announc.">
        <title>Genome Sequence of Cupriavidus campinensis Strain G5, a Member of a Bacterial Consortium Capable of Polyethylene Degradation.</title>
        <authorList>
            <person name="Schneider B."/>
            <person name="Pfeiffer F."/>
            <person name="Dyall-Smith M."/>
            <person name="Kunte H.J."/>
        </authorList>
    </citation>
    <scope>NUCLEOTIDE SEQUENCE</scope>
    <source>
        <strain evidence="2">G5</strain>
    </source>
</reference>
<reference evidence="2" key="3">
    <citation type="submission" date="2022-05" db="EMBL/GenBank/DDBJ databases">
        <authorList>
            <person name="Kunte H.-J."/>
        </authorList>
    </citation>
    <scope>NUCLEOTIDE SEQUENCE</scope>
    <source>
        <strain evidence="2">G5</strain>
    </source>
</reference>
<dbReference type="GO" id="GO:0008704">
    <property type="term" value="F:5-carboxymethyl-2-hydroxymuconate delta-isomerase activity"/>
    <property type="evidence" value="ECO:0007669"/>
    <property type="project" value="InterPro"/>
</dbReference>
<name>A0AAE9I308_9BURK</name>
<dbReference type="Proteomes" id="UP000318943">
    <property type="component" value="Unassembled WGS sequence"/>
</dbReference>
<dbReference type="SUPFAM" id="SSF55331">
    <property type="entry name" value="Tautomerase/MIF"/>
    <property type="match status" value="1"/>
</dbReference>
<keyword evidence="3" id="KW-1185">Reference proteome</keyword>
<organism evidence="2 4">
    <name type="scientific">Cupriavidus campinensis</name>
    <dbReference type="NCBI Taxonomy" id="151783"/>
    <lineage>
        <taxon>Bacteria</taxon>
        <taxon>Pseudomonadati</taxon>
        <taxon>Pseudomonadota</taxon>
        <taxon>Betaproteobacteria</taxon>
        <taxon>Burkholderiales</taxon>
        <taxon>Burkholderiaceae</taxon>
        <taxon>Cupriavidus</taxon>
    </lineage>
</organism>
<dbReference type="KEGG" id="ccam:M5D45_24235"/>
<dbReference type="RefSeq" id="WP_144198265.1">
    <property type="nucleotide sequence ID" value="NZ_CP097331.1"/>
</dbReference>
<accession>A0AAE9I308</accession>
<dbReference type="Proteomes" id="UP001056132">
    <property type="component" value="Chromosome 2"/>
</dbReference>
<dbReference type="InterPro" id="IPR014347">
    <property type="entry name" value="Tautomerase/MIF_sf"/>
</dbReference>
<dbReference type="AlphaFoldDB" id="A0AAE9I308"/>
<proteinExistence type="predicted"/>
<evidence type="ECO:0000313" key="1">
    <source>
        <dbReference type="EMBL" id="TSP12115.1"/>
    </source>
</evidence>
<dbReference type="Pfam" id="PF02962">
    <property type="entry name" value="CHMI"/>
    <property type="match status" value="1"/>
</dbReference>